<evidence type="ECO:0000313" key="2">
    <source>
        <dbReference type="Proteomes" id="UP000032946"/>
    </source>
</evidence>
<dbReference type="AlphaFoldDB" id="A0A9P1KG93"/>
<gene>
    <name evidence="1" type="ORF">ARTHRO_40068</name>
</gene>
<evidence type="ECO:0000313" key="1">
    <source>
        <dbReference type="EMBL" id="CDM95663.1"/>
    </source>
</evidence>
<dbReference type="EMBL" id="FO818640">
    <property type="protein sequence ID" value="CDM95663.1"/>
    <property type="molecule type" value="Genomic_DNA"/>
</dbReference>
<organism evidence="1 2">
    <name type="scientific">Limnospira indica PCC 8005</name>
    <dbReference type="NCBI Taxonomy" id="376219"/>
    <lineage>
        <taxon>Bacteria</taxon>
        <taxon>Bacillati</taxon>
        <taxon>Cyanobacteriota</taxon>
        <taxon>Cyanophyceae</taxon>
        <taxon>Oscillatoriophycideae</taxon>
        <taxon>Oscillatoriales</taxon>
        <taxon>Sirenicapillariaceae</taxon>
        <taxon>Limnospira</taxon>
    </lineage>
</organism>
<proteinExistence type="predicted"/>
<accession>A0A9P1KG93</accession>
<sequence>MSHTFLDNLDSEAMPILTRCPHLVAQQEGSPIITHYVACDCIYRIKGLGGAILASP</sequence>
<keyword evidence="2" id="KW-1185">Reference proteome</keyword>
<dbReference type="Proteomes" id="UP000032946">
    <property type="component" value="Chromosome"/>
</dbReference>
<protein>
    <submittedName>
        <fullName evidence="1">Uncharacterized protein</fullName>
    </submittedName>
</protein>
<name>A0A9P1KG93_9CYAN</name>
<reference evidence="1 2" key="1">
    <citation type="submission" date="2014-02" db="EMBL/GenBank/DDBJ databases">
        <authorList>
            <person name="Genoscope - CEA"/>
        </authorList>
    </citation>
    <scope>NUCLEOTIDE SEQUENCE [LARGE SCALE GENOMIC DNA]</scope>
    <source>
        <strain evidence="1 2">PCC 8005</strain>
    </source>
</reference>